<evidence type="ECO:0000313" key="2">
    <source>
        <dbReference type="Proteomes" id="UP001595955"/>
    </source>
</evidence>
<evidence type="ECO:0000313" key="1">
    <source>
        <dbReference type="EMBL" id="MFC4554111.1"/>
    </source>
</evidence>
<protein>
    <submittedName>
        <fullName evidence="1">Uncharacterized protein</fullName>
    </submittedName>
</protein>
<dbReference type="EMBL" id="JBHSGF010000001">
    <property type="protein sequence ID" value="MFC4554111.1"/>
    <property type="molecule type" value="Genomic_DNA"/>
</dbReference>
<reference evidence="2" key="1">
    <citation type="journal article" date="2019" name="Int. J. Syst. Evol. Microbiol.">
        <title>The Global Catalogue of Microorganisms (GCM) 10K type strain sequencing project: providing services to taxonomists for standard genome sequencing and annotation.</title>
        <authorList>
            <consortium name="The Broad Institute Genomics Platform"/>
            <consortium name="The Broad Institute Genome Sequencing Center for Infectious Disease"/>
            <person name="Wu L."/>
            <person name="Ma J."/>
        </authorList>
    </citation>
    <scope>NUCLEOTIDE SEQUENCE [LARGE SCALE GENOMIC DNA]</scope>
    <source>
        <strain evidence="2">JCM 3369</strain>
    </source>
</reference>
<organism evidence="1 2">
    <name type="scientific">Georgenia faecalis</name>
    <dbReference type="NCBI Taxonomy" id="2483799"/>
    <lineage>
        <taxon>Bacteria</taxon>
        <taxon>Bacillati</taxon>
        <taxon>Actinomycetota</taxon>
        <taxon>Actinomycetes</taxon>
        <taxon>Micrococcales</taxon>
        <taxon>Bogoriellaceae</taxon>
        <taxon>Georgenia</taxon>
    </lineage>
</organism>
<dbReference type="RefSeq" id="WP_122823302.1">
    <property type="nucleotide sequence ID" value="NZ_CP033325.1"/>
</dbReference>
<dbReference type="Proteomes" id="UP001595955">
    <property type="component" value="Unassembled WGS sequence"/>
</dbReference>
<gene>
    <name evidence="1" type="ORF">ACFO3F_02525</name>
</gene>
<accession>A0ABV9D6B6</accession>
<name>A0ABV9D6B6_9MICO</name>
<comment type="caution">
    <text evidence="1">The sequence shown here is derived from an EMBL/GenBank/DDBJ whole genome shotgun (WGS) entry which is preliminary data.</text>
</comment>
<keyword evidence="2" id="KW-1185">Reference proteome</keyword>
<proteinExistence type="predicted"/>
<sequence length="79" mass="8899">MDEILEWDGGTRVLTFADRECALRALRVLRDERLPALPAEERWRPEILLEAGEARVARARELLAERGLPVVELAAAHVA</sequence>